<evidence type="ECO:0000313" key="3">
    <source>
        <dbReference type="EMBL" id="CAF1125399.1"/>
    </source>
</evidence>
<sequence length="90" mass="10740">MSSNIDIALSTLTLLSVYSGFFLLEKLRTLEHRIENKKRHIQISEMELWQLNSDISRSILKDIHLTDKLQELKSDEICWYKQQQQNELHI</sequence>
<evidence type="ECO:0000313" key="5">
    <source>
        <dbReference type="EMBL" id="CAF3888956.1"/>
    </source>
</evidence>
<feature type="transmembrane region" description="Helical" evidence="1">
    <location>
        <begin position="6"/>
        <end position="24"/>
    </location>
</feature>
<accession>A0A814QW92</accession>
<name>A0A814QW92_9BILA</name>
<comment type="caution">
    <text evidence="3">The sequence shown here is derived from an EMBL/GenBank/DDBJ whole genome shotgun (WGS) entry which is preliminary data.</text>
</comment>
<dbReference type="EMBL" id="CAJOBA010009413">
    <property type="protein sequence ID" value="CAF3850625.1"/>
    <property type="molecule type" value="Genomic_DNA"/>
</dbReference>
<keyword evidence="6" id="KW-1185">Reference proteome</keyword>
<evidence type="ECO:0000313" key="2">
    <source>
        <dbReference type="EMBL" id="CAF1089001.1"/>
    </source>
</evidence>
<dbReference type="EMBL" id="CAJNOK010009399">
    <property type="protein sequence ID" value="CAF1089001.1"/>
    <property type="molecule type" value="Genomic_DNA"/>
</dbReference>
<keyword evidence="1" id="KW-1133">Transmembrane helix</keyword>
<evidence type="ECO:0000313" key="4">
    <source>
        <dbReference type="EMBL" id="CAF3850625.1"/>
    </source>
</evidence>
<dbReference type="EMBL" id="CAJNOQ010006154">
    <property type="protein sequence ID" value="CAF1125399.1"/>
    <property type="molecule type" value="Genomic_DNA"/>
</dbReference>
<evidence type="ECO:0000313" key="6">
    <source>
        <dbReference type="Proteomes" id="UP000663829"/>
    </source>
</evidence>
<organism evidence="3 6">
    <name type="scientific">Didymodactylos carnosus</name>
    <dbReference type="NCBI Taxonomy" id="1234261"/>
    <lineage>
        <taxon>Eukaryota</taxon>
        <taxon>Metazoa</taxon>
        <taxon>Spiralia</taxon>
        <taxon>Gnathifera</taxon>
        <taxon>Rotifera</taxon>
        <taxon>Eurotatoria</taxon>
        <taxon>Bdelloidea</taxon>
        <taxon>Philodinida</taxon>
        <taxon>Philodinidae</taxon>
        <taxon>Didymodactylos</taxon>
    </lineage>
</organism>
<reference evidence="3" key="1">
    <citation type="submission" date="2021-02" db="EMBL/GenBank/DDBJ databases">
        <authorList>
            <person name="Nowell W R."/>
        </authorList>
    </citation>
    <scope>NUCLEOTIDE SEQUENCE</scope>
</reference>
<gene>
    <name evidence="3" type="ORF">GPM918_LOCUS19908</name>
    <name evidence="2" type="ORF">OVA965_LOCUS18720</name>
    <name evidence="5" type="ORF">SRO942_LOCUS19906</name>
    <name evidence="4" type="ORF">TMI583_LOCUS18727</name>
</gene>
<keyword evidence="1" id="KW-0812">Transmembrane</keyword>
<dbReference type="Proteomes" id="UP000663829">
    <property type="component" value="Unassembled WGS sequence"/>
</dbReference>
<dbReference type="EMBL" id="CAJOBC010006155">
    <property type="protein sequence ID" value="CAF3888956.1"/>
    <property type="molecule type" value="Genomic_DNA"/>
</dbReference>
<keyword evidence="1" id="KW-0472">Membrane</keyword>
<evidence type="ECO:0000256" key="1">
    <source>
        <dbReference type="SAM" id="Phobius"/>
    </source>
</evidence>
<dbReference type="Proteomes" id="UP000681722">
    <property type="component" value="Unassembled WGS sequence"/>
</dbReference>
<proteinExistence type="predicted"/>
<dbReference type="OrthoDB" id="10002290at2759"/>
<dbReference type="AlphaFoldDB" id="A0A814QW92"/>
<dbReference type="Proteomes" id="UP000677228">
    <property type="component" value="Unassembled WGS sequence"/>
</dbReference>
<dbReference type="Proteomes" id="UP000682733">
    <property type="component" value="Unassembled WGS sequence"/>
</dbReference>
<protein>
    <submittedName>
        <fullName evidence="3">Uncharacterized protein</fullName>
    </submittedName>
</protein>